<evidence type="ECO:0000313" key="1">
    <source>
        <dbReference type="EMBL" id="MFD3294049.1"/>
    </source>
</evidence>
<name>A0ABW6D9E9_9BACT</name>
<gene>
    <name evidence="1" type="ORF">SKC35_10150</name>
</gene>
<dbReference type="RefSeq" id="WP_377979262.1">
    <property type="nucleotide sequence ID" value="NZ_JBBKXY010000003.1"/>
</dbReference>
<organism evidence="1 2">
    <name type="scientific">Aquirufa originis</name>
    <dbReference type="NCBI Taxonomy" id="3096514"/>
    <lineage>
        <taxon>Bacteria</taxon>
        <taxon>Pseudomonadati</taxon>
        <taxon>Bacteroidota</taxon>
        <taxon>Cytophagia</taxon>
        <taxon>Cytophagales</taxon>
        <taxon>Flectobacillaceae</taxon>
        <taxon>Aquirufa</taxon>
    </lineage>
</organism>
<evidence type="ECO:0000313" key="2">
    <source>
        <dbReference type="Proteomes" id="UP001598112"/>
    </source>
</evidence>
<accession>A0ABW6D9E9</accession>
<dbReference type="EMBL" id="JBBKXY010000003">
    <property type="protein sequence ID" value="MFD3294049.1"/>
    <property type="molecule type" value="Genomic_DNA"/>
</dbReference>
<proteinExistence type="predicted"/>
<comment type="caution">
    <text evidence="1">The sequence shown here is derived from an EMBL/GenBank/DDBJ whole genome shotgun (WGS) entry which is preliminary data.</text>
</comment>
<protein>
    <submittedName>
        <fullName evidence="1">Uncharacterized protein</fullName>
    </submittedName>
</protein>
<sequence length="121" mass="13318">MGIFSSIKDHFDKADFSISPNKKLKTLSKDFKEAFGLSLVFYKGNIIAEETLTLAALNNKSSNTILTKSNEELKIRASMKVGVVEQLFMATFGVTVQIKDKEASKLIDNKVSLGDAARAEK</sequence>
<dbReference type="Proteomes" id="UP001598112">
    <property type="component" value="Unassembled WGS sequence"/>
</dbReference>
<reference evidence="1 2" key="1">
    <citation type="submission" date="2024-03" db="EMBL/GenBank/DDBJ databases">
        <title>Aquirufa genome sequencing.</title>
        <authorList>
            <person name="Pitt A."/>
            <person name="Hahn M.W."/>
        </authorList>
    </citation>
    <scope>NUCLEOTIDE SEQUENCE [LARGE SCALE GENOMIC DNA]</scope>
    <source>
        <strain evidence="1 2">KTFRIE-69F</strain>
    </source>
</reference>
<keyword evidence="2" id="KW-1185">Reference proteome</keyword>